<reference evidence="1 2" key="1">
    <citation type="submission" date="2018-03" db="EMBL/GenBank/DDBJ databases">
        <title>Novel Streptomyces sp. from soil.</title>
        <authorList>
            <person name="Tan G.Y.A."/>
            <person name="Lee Z.Y."/>
        </authorList>
    </citation>
    <scope>NUCLEOTIDE SEQUENCE [LARGE SCALE GENOMIC DNA]</scope>
    <source>
        <strain evidence="1 2">ST5x</strain>
    </source>
</reference>
<organism evidence="1 2">
    <name type="scientific">Streptomyces solincola</name>
    <dbReference type="NCBI Taxonomy" id="2100817"/>
    <lineage>
        <taxon>Bacteria</taxon>
        <taxon>Bacillati</taxon>
        <taxon>Actinomycetota</taxon>
        <taxon>Actinomycetes</taxon>
        <taxon>Kitasatosporales</taxon>
        <taxon>Streptomycetaceae</taxon>
        <taxon>Streptomyces</taxon>
    </lineage>
</organism>
<dbReference type="EMBL" id="PVLV01000121">
    <property type="protein sequence ID" value="PRH79391.1"/>
    <property type="molecule type" value="Genomic_DNA"/>
</dbReference>
<proteinExistence type="predicted"/>
<dbReference type="RefSeq" id="WP_105868507.1">
    <property type="nucleotide sequence ID" value="NZ_PVLV01000121.1"/>
</dbReference>
<accession>A0A2S9PY94</accession>
<protein>
    <submittedName>
        <fullName evidence="1">Uncharacterized protein</fullName>
    </submittedName>
</protein>
<gene>
    <name evidence="1" type="ORF">C6N75_09925</name>
</gene>
<comment type="caution">
    <text evidence="1">The sequence shown here is derived from an EMBL/GenBank/DDBJ whole genome shotgun (WGS) entry which is preliminary data.</text>
</comment>
<evidence type="ECO:0000313" key="2">
    <source>
        <dbReference type="Proteomes" id="UP000239322"/>
    </source>
</evidence>
<dbReference type="Proteomes" id="UP000239322">
    <property type="component" value="Unassembled WGS sequence"/>
</dbReference>
<name>A0A2S9PY94_9ACTN</name>
<sequence length="340" mass="35602">MAISYVSRAGWYETVNDSSYQLTKPANVQSGDLLIAALVFYSGDFGSAQTVNTPSGWTKVRDITMSSSYDYPSQMTIFKRTAGSSEPTSWSGTLGGSEIPKASVVVAYRGVETAANQFVAEAGAASAAEATSLNTATVNNNDSDAWRVVIGNYVSASDSYALTCTEVTERGNLHFDDETGGYYTLWLANFDSNGAVATGNHSRSIGRQFAWASATAWIALLKPSDPIPPSSGSFAAELPDLLGTITANANHPATLSGTLPAPTAAFAGYPHEPATGSLAAGLPGLTAALAGIAPALGALEATLPGLTADVRADTRPHGPRVHSVEPERRIEYMTRIRESR</sequence>
<keyword evidence="2" id="KW-1185">Reference proteome</keyword>
<dbReference type="AlphaFoldDB" id="A0A2S9PY94"/>
<dbReference type="OrthoDB" id="9802683at2"/>
<evidence type="ECO:0000313" key="1">
    <source>
        <dbReference type="EMBL" id="PRH79391.1"/>
    </source>
</evidence>